<comment type="function">
    <text evidence="9">Promotes plant cell differentiation, organogenesis and somatic embryogenesis as well as cell proliferation.</text>
</comment>
<keyword evidence="12" id="KW-1185">Reference proteome</keyword>
<name>A0A087G4P4_ARAAL</name>
<dbReference type="GO" id="GO:0008083">
    <property type="term" value="F:growth factor activity"/>
    <property type="evidence" value="ECO:0007669"/>
    <property type="project" value="UniProtKB-UniRule"/>
</dbReference>
<comment type="similarity">
    <text evidence="2 9">Belongs to the phytosulfokine family.</text>
</comment>
<accession>A0A087G4P4</accession>
<evidence type="ECO:0000256" key="7">
    <source>
        <dbReference type="ARBA" id="ARBA00022782"/>
    </source>
</evidence>
<dbReference type="AlphaFoldDB" id="A0A087G4P4"/>
<gene>
    <name evidence="11" type="ordered locus">AALP_Aa8g032100</name>
</gene>
<dbReference type="PANTHER" id="PTHR33285">
    <property type="entry name" value="PHYTOSULFOKINES 3"/>
    <property type="match status" value="1"/>
</dbReference>
<dbReference type="Pfam" id="PF06404">
    <property type="entry name" value="PSK"/>
    <property type="match status" value="1"/>
</dbReference>
<keyword evidence="8 9" id="KW-0339">Growth factor</keyword>
<dbReference type="OMA" id="DNDEECM"/>
<dbReference type="Gramene" id="KFK24846">
    <property type="protein sequence ID" value="KFK24846"/>
    <property type="gene ID" value="AALP_AA8G032100"/>
</dbReference>
<dbReference type="Proteomes" id="UP000029120">
    <property type="component" value="Chromosome 8"/>
</dbReference>
<dbReference type="GO" id="GO:0030154">
    <property type="term" value="P:cell differentiation"/>
    <property type="evidence" value="ECO:0007669"/>
    <property type="project" value="UniProtKB-UniRule"/>
</dbReference>
<keyword evidence="4 9" id="KW-0964">Secreted</keyword>
<dbReference type="PANTHER" id="PTHR33285:SF22">
    <property type="entry name" value="PHYTOSULFOKINES 6-RELATED"/>
    <property type="match status" value="1"/>
</dbReference>
<evidence type="ECO:0000256" key="5">
    <source>
        <dbReference type="ARBA" id="ARBA00022641"/>
    </source>
</evidence>
<evidence type="ECO:0000256" key="3">
    <source>
        <dbReference type="ARBA" id="ARBA00022473"/>
    </source>
</evidence>
<dbReference type="eggNOG" id="ENOG502S9S0">
    <property type="taxonomic scope" value="Eukaryota"/>
</dbReference>
<evidence type="ECO:0000256" key="10">
    <source>
        <dbReference type="SAM" id="MobiDB-lite"/>
    </source>
</evidence>
<organism evidence="11 12">
    <name type="scientific">Arabis alpina</name>
    <name type="common">Alpine rock-cress</name>
    <dbReference type="NCBI Taxonomy" id="50452"/>
    <lineage>
        <taxon>Eukaryota</taxon>
        <taxon>Viridiplantae</taxon>
        <taxon>Streptophyta</taxon>
        <taxon>Embryophyta</taxon>
        <taxon>Tracheophyta</taxon>
        <taxon>Spermatophyta</taxon>
        <taxon>Magnoliopsida</taxon>
        <taxon>eudicotyledons</taxon>
        <taxon>Gunneridae</taxon>
        <taxon>Pentapetalae</taxon>
        <taxon>rosids</taxon>
        <taxon>malvids</taxon>
        <taxon>Brassicales</taxon>
        <taxon>Brassicaceae</taxon>
        <taxon>Arabideae</taxon>
        <taxon>Arabis</taxon>
    </lineage>
</organism>
<dbReference type="EMBL" id="CM002876">
    <property type="protein sequence ID" value="KFK24846.1"/>
    <property type="molecule type" value="Genomic_DNA"/>
</dbReference>
<keyword evidence="6 9" id="KW-0732">Signal</keyword>
<keyword evidence="3 9" id="KW-0217">Developmental protein</keyword>
<comment type="PTM">
    <text evidence="9">Sulfation is important for activity and for the binding to a putative membrane receptor.</text>
</comment>
<evidence type="ECO:0000256" key="8">
    <source>
        <dbReference type="ARBA" id="ARBA00023030"/>
    </source>
</evidence>
<protein>
    <recommendedName>
        <fullName evidence="9">Phytosulfokine</fullName>
    </recommendedName>
    <component>
        <recommendedName>
            <fullName evidence="9">Phytosulfokine-alpha</fullName>
            <shortName evidence="9">PSK-alpha</shortName>
            <shortName evidence="9">Phytosulfokine-a</shortName>
        </recommendedName>
    </component>
    <component>
        <recommendedName>
            <fullName evidence="9">Phytosulfokine-beta</fullName>
            <shortName evidence="9">PSK-beta</shortName>
            <shortName evidence="9">Phytosulfokine-b</shortName>
        </recommendedName>
    </component>
</protein>
<keyword evidence="7 9" id="KW-0221">Differentiation</keyword>
<evidence type="ECO:0000256" key="2">
    <source>
        <dbReference type="ARBA" id="ARBA00010781"/>
    </source>
</evidence>
<feature type="chain" id="PRO_5031604464" description="Phytosulfokine" evidence="9">
    <location>
        <begin position="26"/>
        <end position="98"/>
    </location>
</feature>
<dbReference type="GO" id="GO:0008283">
    <property type="term" value="P:cell population proliferation"/>
    <property type="evidence" value="ECO:0007669"/>
    <property type="project" value="UniProtKB-UniRule"/>
</dbReference>
<feature type="region of interest" description="Disordered" evidence="10">
    <location>
        <begin position="28"/>
        <end position="51"/>
    </location>
</feature>
<dbReference type="GO" id="GO:0005576">
    <property type="term" value="C:extracellular region"/>
    <property type="evidence" value="ECO:0007669"/>
    <property type="project" value="UniProtKB-SubCell"/>
</dbReference>
<feature type="signal peptide" evidence="9">
    <location>
        <begin position="1"/>
        <end position="25"/>
    </location>
</feature>
<proteinExistence type="inferred from homology"/>
<comment type="subcellular location">
    <subcellularLocation>
        <location evidence="1 9">Secreted</location>
    </subcellularLocation>
</comment>
<evidence type="ECO:0000256" key="4">
    <source>
        <dbReference type="ARBA" id="ARBA00022525"/>
    </source>
</evidence>
<reference evidence="12" key="1">
    <citation type="journal article" date="2015" name="Nat. Plants">
        <title>Genome expansion of Arabis alpina linked with retrotransposition and reduced symmetric DNA methylation.</title>
        <authorList>
            <person name="Willing E.M."/>
            <person name="Rawat V."/>
            <person name="Mandakova T."/>
            <person name="Maumus F."/>
            <person name="James G.V."/>
            <person name="Nordstroem K.J."/>
            <person name="Becker C."/>
            <person name="Warthmann N."/>
            <person name="Chica C."/>
            <person name="Szarzynska B."/>
            <person name="Zytnicki M."/>
            <person name="Albani M.C."/>
            <person name="Kiefer C."/>
            <person name="Bergonzi S."/>
            <person name="Castaings L."/>
            <person name="Mateos J.L."/>
            <person name="Berns M.C."/>
            <person name="Bujdoso N."/>
            <person name="Piofczyk T."/>
            <person name="de Lorenzo L."/>
            <person name="Barrero-Sicilia C."/>
            <person name="Mateos I."/>
            <person name="Piednoel M."/>
            <person name="Hagmann J."/>
            <person name="Chen-Min-Tao R."/>
            <person name="Iglesias-Fernandez R."/>
            <person name="Schuster S.C."/>
            <person name="Alonso-Blanco C."/>
            <person name="Roudier F."/>
            <person name="Carbonero P."/>
            <person name="Paz-Ares J."/>
            <person name="Davis S.J."/>
            <person name="Pecinka A."/>
            <person name="Quesneville H."/>
            <person name="Colot V."/>
            <person name="Lysak M.A."/>
            <person name="Weigel D."/>
            <person name="Coupland G."/>
            <person name="Schneeberger K."/>
        </authorList>
    </citation>
    <scope>NUCLEOTIDE SEQUENCE [LARGE SCALE GENOMIC DNA]</scope>
    <source>
        <strain evidence="12">cv. Pajares</strain>
    </source>
</reference>
<evidence type="ECO:0000256" key="1">
    <source>
        <dbReference type="ARBA" id="ARBA00004613"/>
    </source>
</evidence>
<dbReference type="InterPro" id="IPR009438">
    <property type="entry name" value="Phytosulfokine"/>
</dbReference>
<evidence type="ECO:0000313" key="12">
    <source>
        <dbReference type="Proteomes" id="UP000029120"/>
    </source>
</evidence>
<comment type="PTM">
    <text evidence="9">PSK-alpha is produced by endopeptidase digestion. PSK-beta is produced from PSK-alpha by exopeptidase digestion.</text>
</comment>
<evidence type="ECO:0000313" key="11">
    <source>
        <dbReference type="EMBL" id="KFK24846.1"/>
    </source>
</evidence>
<evidence type="ECO:0000256" key="9">
    <source>
        <dbReference type="RuleBase" id="RU368031"/>
    </source>
</evidence>
<keyword evidence="5 9" id="KW-0765">Sulfation</keyword>
<sequence length="98" mass="11586">MVKKLGIVFFLFVVLFLQFSELRTAQRPLQVDKEDKGNKNSHLAWDTHDEDKASEMAQELSHLMGEERCEDNDEECMKRRMITEAHLDYIYTQSHNKP</sequence>
<dbReference type="OrthoDB" id="1914102at2759"/>
<evidence type="ECO:0000256" key="6">
    <source>
        <dbReference type="ARBA" id="ARBA00022729"/>
    </source>
</evidence>